<proteinExistence type="predicted"/>
<comment type="catalytic activity">
    <reaction evidence="1">
        <text>N(6)-acetyl-L-lysyl-[histone] + H2O = L-lysyl-[histone] + acetate</text>
        <dbReference type="Rhea" id="RHEA:58196"/>
        <dbReference type="Rhea" id="RHEA-COMP:9845"/>
        <dbReference type="Rhea" id="RHEA-COMP:11338"/>
        <dbReference type="ChEBI" id="CHEBI:15377"/>
        <dbReference type="ChEBI" id="CHEBI:29969"/>
        <dbReference type="ChEBI" id="CHEBI:30089"/>
        <dbReference type="ChEBI" id="CHEBI:61930"/>
        <dbReference type="EC" id="3.5.1.98"/>
    </reaction>
</comment>
<evidence type="ECO:0000313" key="3">
    <source>
        <dbReference type="Proteomes" id="UP000887565"/>
    </source>
</evidence>
<dbReference type="SUPFAM" id="SSF52768">
    <property type="entry name" value="Arginase/deacetylase"/>
    <property type="match status" value="1"/>
</dbReference>
<reference evidence="4" key="1">
    <citation type="submission" date="2022-11" db="UniProtKB">
        <authorList>
            <consortium name="WormBaseParasite"/>
        </authorList>
    </citation>
    <scope>IDENTIFICATION</scope>
</reference>
<accession>A0A915KFC4</accession>
<dbReference type="GO" id="GO:0000118">
    <property type="term" value="C:histone deacetylase complex"/>
    <property type="evidence" value="ECO:0007669"/>
    <property type="project" value="TreeGrafter"/>
</dbReference>
<dbReference type="InterPro" id="IPR000286">
    <property type="entry name" value="HDACs"/>
</dbReference>
<dbReference type="PRINTS" id="PR01270">
    <property type="entry name" value="HDASUPER"/>
</dbReference>
<dbReference type="InterPro" id="IPR023696">
    <property type="entry name" value="Ureohydrolase_dom_sf"/>
</dbReference>
<feature type="domain" description="Histone deacetylase" evidence="2">
    <location>
        <begin position="78"/>
        <end position="359"/>
    </location>
</feature>
<dbReference type="Proteomes" id="UP000887565">
    <property type="component" value="Unplaced"/>
</dbReference>
<organism evidence="3 4">
    <name type="scientific">Romanomermis culicivorax</name>
    <name type="common">Nematode worm</name>
    <dbReference type="NCBI Taxonomy" id="13658"/>
    <lineage>
        <taxon>Eukaryota</taxon>
        <taxon>Metazoa</taxon>
        <taxon>Ecdysozoa</taxon>
        <taxon>Nematoda</taxon>
        <taxon>Enoplea</taxon>
        <taxon>Dorylaimia</taxon>
        <taxon>Mermithida</taxon>
        <taxon>Mermithoidea</taxon>
        <taxon>Mermithidae</taxon>
        <taxon>Romanomermis</taxon>
    </lineage>
</organism>
<dbReference type="PANTHER" id="PTHR10625:SF38">
    <property type="entry name" value="HISTONE DEACETYLASE 6, ISOFORM G"/>
    <property type="match status" value="1"/>
</dbReference>
<protein>
    <submittedName>
        <fullName evidence="4">Histone deacetylase domain-containing protein</fullName>
    </submittedName>
</protein>
<dbReference type="PANTHER" id="PTHR10625">
    <property type="entry name" value="HISTONE DEACETYLASE HDAC1-RELATED"/>
    <property type="match status" value="1"/>
</dbReference>
<dbReference type="InterPro" id="IPR023801">
    <property type="entry name" value="His_deacetylse_dom"/>
</dbReference>
<evidence type="ECO:0000256" key="1">
    <source>
        <dbReference type="ARBA" id="ARBA00048287"/>
    </source>
</evidence>
<evidence type="ECO:0000259" key="2">
    <source>
        <dbReference type="Pfam" id="PF00850"/>
    </source>
</evidence>
<evidence type="ECO:0000313" key="4">
    <source>
        <dbReference type="WBParaSite" id="nRc.2.0.1.t36706-RA"/>
    </source>
</evidence>
<name>A0A915KFC4_ROMCU</name>
<dbReference type="GO" id="GO:0040029">
    <property type="term" value="P:epigenetic regulation of gene expression"/>
    <property type="evidence" value="ECO:0007669"/>
    <property type="project" value="TreeGrafter"/>
</dbReference>
<dbReference type="Gene3D" id="3.40.800.20">
    <property type="entry name" value="Histone deacetylase domain"/>
    <property type="match status" value="1"/>
</dbReference>
<dbReference type="GO" id="GO:0141221">
    <property type="term" value="F:histone deacetylase activity, hydrolytic mechanism"/>
    <property type="evidence" value="ECO:0007669"/>
    <property type="project" value="UniProtKB-EC"/>
</dbReference>
<dbReference type="WBParaSite" id="nRc.2.0.1.t36706-RA">
    <property type="protein sequence ID" value="nRc.2.0.1.t36706-RA"/>
    <property type="gene ID" value="nRc.2.0.1.g36706"/>
</dbReference>
<sequence>MMISSALQNSALVNVNSEPKRKAKCSVDGVIVPSTSKNESKDVEDLTLQLIQLRLKKPTCYVYDSFMARHRSLTDPNHPEKADRLSAIFKQLLKDGLLKSCVKLKSRFATRRELCSIHDDEYLDRLVDICSGDDDQMIEAENDFESIYFCADTYKCSHSNGFALIRPPGHHAFPSTASGFCFLNNVALAAEFAVEKFSLRRILILDWDVHHGNGTQSVFYDRSDVLYISLHRYDDCAFYPGPECGPVADADKIGLGAGVGFNVNIPWNGARMGDNEYLMAIREIVMPIARMYNPELVLISAGFDAAAGDPLGGYRLTPQCFARMTLWLSELAGGRLILILEGGYNLTSISSSMSACVEILVKEKSETLDLCSDTKSPCKSAVKSVKKVKQILNEYWSI</sequence>
<dbReference type="Pfam" id="PF00850">
    <property type="entry name" value="Hist_deacetyl"/>
    <property type="match status" value="1"/>
</dbReference>
<keyword evidence="3" id="KW-1185">Reference proteome</keyword>
<dbReference type="InterPro" id="IPR037138">
    <property type="entry name" value="His_deacetylse_dom_sf"/>
</dbReference>
<dbReference type="OMA" id="FFQHPFY"/>
<dbReference type="AlphaFoldDB" id="A0A915KFC4"/>